<dbReference type="Pfam" id="PF20455">
    <property type="entry name" value="DUF6708"/>
    <property type="match status" value="1"/>
</dbReference>
<feature type="transmembrane region" description="Helical" evidence="2">
    <location>
        <begin position="64"/>
        <end position="83"/>
    </location>
</feature>
<feature type="domain" description="DUF6708" evidence="3">
    <location>
        <begin position="106"/>
        <end position="298"/>
    </location>
</feature>
<dbReference type="AlphaFoldDB" id="D8IPI6"/>
<evidence type="ECO:0000256" key="1">
    <source>
        <dbReference type="SAM" id="MobiDB-lite"/>
    </source>
</evidence>
<dbReference type="KEGG" id="hse:Hsero_3402"/>
<dbReference type="eggNOG" id="ENOG5033SKC">
    <property type="taxonomic scope" value="Bacteria"/>
</dbReference>
<feature type="transmembrane region" description="Helical" evidence="2">
    <location>
        <begin position="89"/>
        <end position="112"/>
    </location>
</feature>
<feature type="region of interest" description="Disordered" evidence="1">
    <location>
        <begin position="298"/>
        <end position="318"/>
    </location>
</feature>
<keyword evidence="2" id="KW-0812">Transmembrane</keyword>
<sequence length="358" mass="41743">MDERIFSYKAGAPIPAWDLEHRLSIHEPVAPECKDTGTVFRVNSTYMDVTDQPYRDRQWHAGGVLTSCIGVAAPLGLIGYMLIHPPREFVFTLAIVWLVLLASSATFAYLTWKYGKDEFFALKRRPIRFHRKEKKIYAIRHRRFFSKPGQGDFAWEIAWNENAIFCIHKRIVNYRPSYHIRHYEVDQDGNVIRAFSIGRTWEGKRNLQGLLSQWNYWCWYMNHGPADLPRPPLYFKEHETALESFLFCLYDFGTRASVAYRISVMPFVLLMTSHRLMALWTCRDPVWPQAIEALSTIEPGDPYDEPRGGTPTGWGETAQAIERGEYPYDPKSDMKVWRGQKDPARNALLWAEDIPPRY</sequence>
<reference evidence="4 5" key="1">
    <citation type="submission" date="2010-04" db="EMBL/GenBank/DDBJ databases">
        <title>The genome of Herbaspirillum seropedicae SmR1, an endophytic, nitrogen-fixing, plant-growth promoting beta-Proteobacteria.</title>
        <authorList>
            <person name="Pedrosa F.O."/>
            <person name="Monteiro R.A."/>
            <person name="Wassem R."/>
            <person name="Cruz L.M."/>
            <person name="Ayub R.A."/>
            <person name="Colauto N.B."/>
            <person name="Fernandez M.A."/>
            <person name="Fungaro M.H.P."/>
            <person name="Grisard E.C."/>
            <person name="Hungria M."/>
            <person name="Madeira H.M.F."/>
            <person name="Nodari R.O."/>
            <person name="Osaku C.A."/>
            <person name="Petzl-Erler M.L."/>
            <person name="Terenzi H."/>
            <person name="Vieira L.G.E."/>
            <person name="Almeida M.I.M."/>
            <person name="Alves L.R."/>
            <person name="Arantes O.M.N."/>
            <person name="Balsanelli E."/>
            <person name="Barcellos F.G."/>
            <person name="Baura V.A."/>
            <person name="Binde D.R."/>
            <person name="Campo R.J."/>
            <person name="Chubatsu L.S."/>
            <person name="Chueire L.M.O."/>
            <person name="Ciferri R.R."/>
            <person name="Correa L.C."/>
            <person name="da Conceicao Silva J.L."/>
            <person name="Dabul A.N.G."/>
            <person name="Dambros B.P."/>
            <person name="Faoro H."/>
            <person name="Favetti A."/>
            <person name="Friedermann G."/>
            <person name="Furlaneto M.C."/>
            <person name="Gasques L.S."/>
            <person name="Gimenes C.C.T."/>
            <person name="Gioppo N.M.R."/>
            <person name="Glienke-Blanco C."/>
            <person name="Godoy L.P."/>
            <person name="Guerra M.P."/>
            <person name="Karp S."/>
            <person name="Kava-Cordeiro V."/>
            <person name="Margarido V.P."/>
            <person name="Mathioni S.M."/>
            <person name="Menck-Soares M.A."/>
            <person name="Murace N.K."/>
            <person name="Nicolas M.F."/>
            <person name="Oliveira C.E.C."/>
            <person name="Pagnan N.A.B."/>
            <person name="Pamphile J.A."/>
            <person name="Patussi E.V."/>
            <person name="Pereira L.F.P."/>
            <person name="Pereira-Ferrari L."/>
            <person name="Pinto F.G.S."/>
            <person name="Precoma C."/>
            <person name="Prioli A.J."/>
            <person name="Prioli S.M.A.P."/>
            <person name="Raittz R.T."/>
            <person name="Ramos H.J.O."/>
            <person name="Ribeiro E.M.S.F."/>
            <person name="Rigo L.U."/>
            <person name="Rocha C.L.M.S.C."/>
            <person name="Rocha S.N."/>
            <person name="Santos K."/>
            <person name="Satori D."/>
            <person name="Silva A.G."/>
            <person name="Simao R.C.G."/>
            <person name="Soares M.A.M."/>
            <person name="Souza E.M."/>
            <person name="Steffens M.B.R."/>
            <person name="Steindel M."/>
            <person name="Tadra-Sfeir M.Z."/>
            <person name="Takahashi E.K."/>
            <person name="Torres R.A."/>
            <person name="Valle J.S."/>
            <person name="Vernal J.I."/>
            <person name="Vilas-Boas L.A."/>
            <person name="Watanabe M.A.E."/>
            <person name="Weiss V.A."/>
            <person name="Yates M.A."/>
            <person name="Souza E.M."/>
        </authorList>
    </citation>
    <scope>NUCLEOTIDE SEQUENCE [LARGE SCALE GENOMIC DNA]</scope>
    <source>
        <strain evidence="4 5">SmR1</strain>
    </source>
</reference>
<dbReference type="HOGENOM" id="CLU_056144_2_0_4"/>
<dbReference type="InterPro" id="IPR046554">
    <property type="entry name" value="DUF6708"/>
</dbReference>
<keyword evidence="5" id="KW-1185">Reference proteome</keyword>
<dbReference type="OrthoDB" id="6050524at2"/>
<evidence type="ECO:0000259" key="3">
    <source>
        <dbReference type="Pfam" id="PF20455"/>
    </source>
</evidence>
<dbReference type="RefSeq" id="WP_013235347.1">
    <property type="nucleotide sequence ID" value="NC_014323.1"/>
</dbReference>
<name>D8IPI6_HERSS</name>
<evidence type="ECO:0000256" key="2">
    <source>
        <dbReference type="SAM" id="Phobius"/>
    </source>
</evidence>
<evidence type="ECO:0000313" key="4">
    <source>
        <dbReference type="EMBL" id="ADJ64883.1"/>
    </source>
</evidence>
<dbReference type="GeneID" id="29394201"/>
<organism evidence="4 5">
    <name type="scientific">Herbaspirillum seropedicae (strain SmR1)</name>
    <dbReference type="NCBI Taxonomy" id="757424"/>
    <lineage>
        <taxon>Bacteria</taxon>
        <taxon>Pseudomonadati</taxon>
        <taxon>Pseudomonadota</taxon>
        <taxon>Betaproteobacteria</taxon>
        <taxon>Burkholderiales</taxon>
        <taxon>Oxalobacteraceae</taxon>
        <taxon>Herbaspirillum</taxon>
    </lineage>
</organism>
<accession>D8IPI6</accession>
<keyword evidence="2" id="KW-0472">Membrane</keyword>
<protein>
    <recommendedName>
        <fullName evidence="3">DUF6708 domain-containing protein</fullName>
    </recommendedName>
</protein>
<dbReference type="Proteomes" id="UP000000329">
    <property type="component" value="Chromosome"/>
</dbReference>
<dbReference type="STRING" id="757424.Hsero_3402"/>
<evidence type="ECO:0000313" key="5">
    <source>
        <dbReference type="Proteomes" id="UP000000329"/>
    </source>
</evidence>
<dbReference type="EMBL" id="CP002039">
    <property type="protein sequence ID" value="ADJ64883.1"/>
    <property type="molecule type" value="Genomic_DNA"/>
</dbReference>
<keyword evidence="2" id="KW-1133">Transmembrane helix</keyword>
<proteinExistence type="predicted"/>
<gene>
    <name evidence="4" type="ordered locus">Hsero_3402</name>
</gene>